<organism evidence="1 2">
    <name type="scientific">Paractinoplanes durhamensis</name>
    <dbReference type="NCBI Taxonomy" id="113563"/>
    <lineage>
        <taxon>Bacteria</taxon>
        <taxon>Bacillati</taxon>
        <taxon>Actinomycetota</taxon>
        <taxon>Actinomycetes</taxon>
        <taxon>Micromonosporales</taxon>
        <taxon>Micromonosporaceae</taxon>
        <taxon>Paractinoplanes</taxon>
    </lineage>
</organism>
<evidence type="ECO:0000313" key="1">
    <source>
        <dbReference type="EMBL" id="GIE07870.1"/>
    </source>
</evidence>
<reference evidence="1 2" key="1">
    <citation type="submission" date="2021-01" db="EMBL/GenBank/DDBJ databases">
        <title>Whole genome shotgun sequence of Actinoplanes durhamensis NBRC 14914.</title>
        <authorList>
            <person name="Komaki H."/>
            <person name="Tamura T."/>
        </authorList>
    </citation>
    <scope>NUCLEOTIDE SEQUENCE [LARGE SCALE GENOMIC DNA]</scope>
    <source>
        <strain evidence="1 2">NBRC 14914</strain>
    </source>
</reference>
<dbReference type="InterPro" id="IPR008775">
    <property type="entry name" value="Phytyl_CoA_dOase-like"/>
</dbReference>
<accession>A0ABQ3ZDG1</accession>
<dbReference type="Pfam" id="PF05721">
    <property type="entry name" value="PhyH"/>
    <property type="match status" value="1"/>
</dbReference>
<evidence type="ECO:0000313" key="2">
    <source>
        <dbReference type="Proteomes" id="UP000637628"/>
    </source>
</evidence>
<comment type="caution">
    <text evidence="1">The sequence shown here is derived from an EMBL/GenBank/DDBJ whole genome shotgun (WGS) entry which is preliminary data.</text>
</comment>
<name>A0ABQ3ZDG1_9ACTN</name>
<dbReference type="SUPFAM" id="SSF51197">
    <property type="entry name" value="Clavaminate synthase-like"/>
    <property type="match status" value="1"/>
</dbReference>
<keyword evidence="2" id="KW-1185">Reference proteome</keyword>
<gene>
    <name evidence="1" type="ORF">Adu01nite_92200</name>
</gene>
<dbReference type="PANTHER" id="PTHR20883">
    <property type="entry name" value="PHYTANOYL-COA DIOXYGENASE DOMAIN CONTAINING 1"/>
    <property type="match status" value="1"/>
</dbReference>
<protein>
    <submittedName>
        <fullName evidence="1">L-proline 4-hydroxylase</fullName>
    </submittedName>
</protein>
<dbReference type="Gene3D" id="2.60.120.620">
    <property type="entry name" value="q2cbj1_9rhob like domain"/>
    <property type="match status" value="1"/>
</dbReference>
<dbReference type="EMBL" id="BOML01000092">
    <property type="protein sequence ID" value="GIE07870.1"/>
    <property type="molecule type" value="Genomic_DNA"/>
</dbReference>
<dbReference type="Proteomes" id="UP000637628">
    <property type="component" value="Unassembled WGS sequence"/>
</dbReference>
<proteinExistence type="predicted"/>
<dbReference type="RefSeq" id="WP_203735704.1">
    <property type="nucleotide sequence ID" value="NZ_BAAATX010000053.1"/>
</dbReference>
<sequence>MQLTQAQLLEYRERGFIFLDSVFTPDEIADLNQAFAEDCRTSGPHVIRQGDDTTVRALYASHLRHPSFAWLVRARRLAGVASQLLASDVYVHQFKTNAKQPFGGEQWAWHQDYVVWRDLDDMPAPHAVNVGVLLDDATEHNGPVMFLPGTHLLGDLVSGRQSSAPKSTLHADPDDYQLGSAEMDRLMAEYGSVSAKGASGGAVLFDPMIVHGSSANISPHPRRLLIITYNDVRNAPRSQGADRRPEYLVGRDFTPIVATDEPLPSGTLGGSHS</sequence>
<dbReference type="PANTHER" id="PTHR20883:SF48">
    <property type="entry name" value="ECTOINE DIOXYGENASE"/>
    <property type="match status" value="1"/>
</dbReference>